<keyword evidence="4 6" id="KW-1133">Transmembrane helix</keyword>
<dbReference type="Proteomes" id="UP000233458">
    <property type="component" value="Chromosome"/>
</dbReference>
<evidence type="ECO:0000256" key="4">
    <source>
        <dbReference type="ARBA" id="ARBA00022989"/>
    </source>
</evidence>
<evidence type="ECO:0000256" key="2">
    <source>
        <dbReference type="ARBA" id="ARBA00022475"/>
    </source>
</evidence>
<feature type="transmembrane region" description="Helical" evidence="6">
    <location>
        <begin position="274"/>
        <end position="293"/>
    </location>
</feature>
<organism evidence="9 11">
    <name type="scientific">Thalassospira marina</name>
    <dbReference type="NCBI Taxonomy" id="2048283"/>
    <lineage>
        <taxon>Bacteria</taxon>
        <taxon>Pseudomonadati</taxon>
        <taxon>Pseudomonadota</taxon>
        <taxon>Alphaproteobacteria</taxon>
        <taxon>Rhodospirillales</taxon>
        <taxon>Thalassospiraceae</taxon>
        <taxon>Thalassospira</taxon>
    </lineage>
</organism>
<feature type="domain" description="Major facilitator superfamily (MFS) profile" evidence="7">
    <location>
        <begin position="15"/>
        <end position="393"/>
    </location>
</feature>
<evidence type="ECO:0000256" key="3">
    <source>
        <dbReference type="ARBA" id="ARBA00022692"/>
    </source>
</evidence>
<evidence type="ECO:0000256" key="6">
    <source>
        <dbReference type="SAM" id="Phobius"/>
    </source>
</evidence>
<evidence type="ECO:0000256" key="5">
    <source>
        <dbReference type="ARBA" id="ARBA00023136"/>
    </source>
</evidence>
<dbReference type="GO" id="GO:0022857">
    <property type="term" value="F:transmembrane transporter activity"/>
    <property type="evidence" value="ECO:0007669"/>
    <property type="project" value="InterPro"/>
</dbReference>
<evidence type="ECO:0000313" key="11">
    <source>
        <dbReference type="Proteomes" id="UP000233597"/>
    </source>
</evidence>
<feature type="transmembrane region" description="Helical" evidence="6">
    <location>
        <begin position="81"/>
        <end position="104"/>
    </location>
</feature>
<gene>
    <name evidence="9" type="ORF">COO20_14180</name>
    <name evidence="8" type="ORF">CSC3H3_20480</name>
</gene>
<dbReference type="SUPFAM" id="SSF103473">
    <property type="entry name" value="MFS general substrate transporter"/>
    <property type="match status" value="1"/>
</dbReference>
<dbReference type="Proteomes" id="UP000233597">
    <property type="component" value="Unassembled WGS sequence"/>
</dbReference>
<dbReference type="Gene3D" id="1.20.1250.20">
    <property type="entry name" value="MFS general substrate transporter like domains"/>
    <property type="match status" value="2"/>
</dbReference>
<name>A0A2N3KT26_9PROT</name>
<protein>
    <submittedName>
        <fullName evidence="9">MFS transporter</fullName>
    </submittedName>
</protein>
<dbReference type="KEGG" id="thac:CSC3H3_20480"/>
<dbReference type="InterPro" id="IPR011701">
    <property type="entry name" value="MFS"/>
</dbReference>
<evidence type="ECO:0000313" key="9">
    <source>
        <dbReference type="EMBL" id="PKR53670.1"/>
    </source>
</evidence>
<dbReference type="CDD" id="cd17324">
    <property type="entry name" value="MFS_NepI_like"/>
    <property type="match status" value="1"/>
</dbReference>
<keyword evidence="3 6" id="KW-0812">Transmembrane</keyword>
<dbReference type="RefSeq" id="WP_101267618.1">
    <property type="nucleotide sequence ID" value="NZ_CP024199.1"/>
</dbReference>
<feature type="transmembrane region" description="Helical" evidence="6">
    <location>
        <begin position="248"/>
        <end position="267"/>
    </location>
</feature>
<feature type="transmembrane region" description="Helical" evidence="6">
    <location>
        <begin position="170"/>
        <end position="189"/>
    </location>
</feature>
<dbReference type="InterPro" id="IPR036259">
    <property type="entry name" value="MFS_trans_sf"/>
</dbReference>
<accession>A0A2N3KT26</accession>
<feature type="transmembrane region" description="Helical" evidence="6">
    <location>
        <begin position="367"/>
        <end position="388"/>
    </location>
</feature>
<dbReference type="PANTHER" id="PTHR43124:SF8">
    <property type="entry name" value="INNER MEMBRANE TRANSPORT PROTEIN YDHP"/>
    <property type="match status" value="1"/>
</dbReference>
<reference evidence="9 11" key="1">
    <citation type="submission" date="2017-09" db="EMBL/GenBank/DDBJ databases">
        <title>Biodiversity and function of Thalassospira species in the particle-attached aromatic-hydrocarbon-degrading consortia from the surface seawater of the South China Sea.</title>
        <authorList>
            <person name="Dong C."/>
            <person name="Liu R."/>
            <person name="Shao Z."/>
        </authorList>
    </citation>
    <scope>NUCLEOTIDE SEQUENCE [LARGE SCALE GENOMIC DNA]</scope>
    <source>
        <strain evidence="9 11">CSC1P2</strain>
    </source>
</reference>
<keyword evidence="10" id="KW-1185">Reference proteome</keyword>
<evidence type="ECO:0000313" key="8">
    <source>
        <dbReference type="EMBL" id="AUG54831.1"/>
    </source>
</evidence>
<dbReference type="InterPro" id="IPR020846">
    <property type="entry name" value="MFS_dom"/>
</dbReference>
<keyword evidence="5 6" id="KW-0472">Membrane</keyword>
<dbReference type="InterPro" id="IPR050189">
    <property type="entry name" value="MFS_Efflux_Transporters"/>
</dbReference>
<dbReference type="Pfam" id="PF07690">
    <property type="entry name" value="MFS_1"/>
    <property type="match status" value="1"/>
</dbReference>
<dbReference type="OrthoDB" id="9788453at2"/>
<feature type="transmembrane region" description="Helical" evidence="6">
    <location>
        <begin position="299"/>
        <end position="320"/>
    </location>
</feature>
<feature type="transmembrane region" description="Helical" evidence="6">
    <location>
        <begin position="341"/>
        <end position="361"/>
    </location>
</feature>
<reference evidence="8 10" key="2">
    <citation type="submission" date="2017-10" db="EMBL/GenBank/DDBJ databases">
        <title>Biodiversity and function of Thalassospira species in the particle-attached aromatic-hydrocarbon-degrading consortia from the surface seawater of the China South Sea.</title>
        <authorList>
            <person name="Dong C."/>
            <person name="Liu R."/>
            <person name="Shao Z."/>
        </authorList>
    </citation>
    <scope>NUCLEOTIDE SEQUENCE [LARGE SCALE GENOMIC DNA]</scope>
    <source>
        <strain evidence="8 10">CSC3H3</strain>
    </source>
</reference>
<dbReference type="PANTHER" id="PTHR43124">
    <property type="entry name" value="PURINE EFFLUX PUMP PBUE"/>
    <property type="match status" value="1"/>
</dbReference>
<dbReference type="EMBL" id="CP024199">
    <property type="protein sequence ID" value="AUG54831.1"/>
    <property type="molecule type" value="Genomic_DNA"/>
</dbReference>
<feature type="transmembrane region" description="Helical" evidence="6">
    <location>
        <begin position="48"/>
        <end position="69"/>
    </location>
</feature>
<evidence type="ECO:0000259" key="7">
    <source>
        <dbReference type="PROSITE" id="PS50850"/>
    </source>
</evidence>
<keyword evidence="2" id="KW-1003">Cell membrane</keyword>
<comment type="subcellular location">
    <subcellularLocation>
        <location evidence="1">Cell membrane</location>
        <topology evidence="1">Multi-pass membrane protein</topology>
    </subcellularLocation>
</comment>
<feature type="transmembrane region" description="Helical" evidence="6">
    <location>
        <begin position="210"/>
        <end position="233"/>
    </location>
</feature>
<feature type="transmembrane region" description="Helical" evidence="6">
    <location>
        <begin position="110"/>
        <end position="132"/>
    </location>
</feature>
<evidence type="ECO:0000313" key="10">
    <source>
        <dbReference type="Proteomes" id="UP000233458"/>
    </source>
</evidence>
<dbReference type="PROSITE" id="PS50850">
    <property type="entry name" value="MFS"/>
    <property type="match status" value="1"/>
</dbReference>
<sequence length="402" mass="42043">MSSAEFRQGFFARLPILALAMASFGIGTTEFVIMGLLPDVAADLGVSIPSAGLLVTGYALGVTFGSPFLAIGTAKMERRRVLLFLVSLFLLGNIMCAIAPNYALLMVARVITALGHGAFFGLGSVVAAGLVPPHKRVQAVALMFSGLTLANVLGVPFGTAMGQALGWRSTFWAVVAIGVVAFIALYLFVPRNIKAENTSFMAEARALGKLQVLLAMALSVLASASLFSVFTYITPILTQVTGVSPQNVTVVLLLFGVGLTVGNFIGGRLGDWRLMPAIIVTMVALVLVLMMLTETVYQVWPAIVSLFIWGVVMFALVSPLQIRVVNEATGAPNLASTVNQGAFNLGNAAGAWLGGLAINAGVSYAQIPWIGAMIAVAALVLAIVSYLLDRRAEIGTHTAIGA</sequence>
<feature type="transmembrane region" description="Helical" evidence="6">
    <location>
        <begin position="12"/>
        <end position="36"/>
    </location>
</feature>
<dbReference type="EMBL" id="NWTK01000008">
    <property type="protein sequence ID" value="PKR53670.1"/>
    <property type="molecule type" value="Genomic_DNA"/>
</dbReference>
<dbReference type="GO" id="GO:0005886">
    <property type="term" value="C:plasma membrane"/>
    <property type="evidence" value="ECO:0007669"/>
    <property type="project" value="UniProtKB-SubCell"/>
</dbReference>
<evidence type="ECO:0000256" key="1">
    <source>
        <dbReference type="ARBA" id="ARBA00004651"/>
    </source>
</evidence>
<feature type="transmembrane region" description="Helical" evidence="6">
    <location>
        <begin position="139"/>
        <end position="158"/>
    </location>
</feature>
<dbReference type="AlphaFoldDB" id="A0A2N3KT26"/>
<proteinExistence type="predicted"/>